<organism evidence="6 7">
    <name type="scientific">Ottowia pentelensis</name>
    <dbReference type="NCBI Taxonomy" id="511108"/>
    <lineage>
        <taxon>Bacteria</taxon>
        <taxon>Pseudomonadati</taxon>
        <taxon>Pseudomonadota</taxon>
        <taxon>Betaproteobacteria</taxon>
        <taxon>Burkholderiales</taxon>
        <taxon>Comamonadaceae</taxon>
        <taxon>Ottowia</taxon>
    </lineage>
</organism>
<dbReference type="InterPro" id="IPR036390">
    <property type="entry name" value="WH_DNA-bd_sf"/>
</dbReference>
<dbReference type="Proteomes" id="UP001589834">
    <property type="component" value="Unassembled WGS sequence"/>
</dbReference>
<reference evidence="6 7" key="1">
    <citation type="submission" date="2024-09" db="EMBL/GenBank/DDBJ databases">
        <authorList>
            <person name="Sun Q."/>
            <person name="Mori K."/>
        </authorList>
    </citation>
    <scope>NUCLEOTIDE SEQUENCE [LARGE SCALE GENOMIC DNA]</scope>
    <source>
        <strain evidence="6 7">NCAIM B.02336</strain>
    </source>
</reference>
<evidence type="ECO:0000256" key="4">
    <source>
        <dbReference type="ARBA" id="ARBA00023163"/>
    </source>
</evidence>
<dbReference type="SUPFAM" id="SSF53850">
    <property type="entry name" value="Periplasmic binding protein-like II"/>
    <property type="match status" value="1"/>
</dbReference>
<evidence type="ECO:0000256" key="3">
    <source>
        <dbReference type="ARBA" id="ARBA00023125"/>
    </source>
</evidence>
<dbReference type="Gene3D" id="1.10.10.10">
    <property type="entry name" value="Winged helix-like DNA-binding domain superfamily/Winged helix DNA-binding domain"/>
    <property type="match status" value="1"/>
</dbReference>
<dbReference type="InterPro" id="IPR005119">
    <property type="entry name" value="LysR_subst-bd"/>
</dbReference>
<proteinExistence type="inferred from homology"/>
<dbReference type="Pfam" id="PF03466">
    <property type="entry name" value="LysR_substrate"/>
    <property type="match status" value="1"/>
</dbReference>
<dbReference type="SUPFAM" id="SSF46785">
    <property type="entry name" value="Winged helix' DNA-binding domain"/>
    <property type="match status" value="1"/>
</dbReference>
<keyword evidence="3" id="KW-0238">DNA-binding</keyword>
<dbReference type="InterPro" id="IPR058163">
    <property type="entry name" value="LysR-type_TF_proteobact-type"/>
</dbReference>
<keyword evidence="2" id="KW-0805">Transcription regulation</keyword>
<accession>A0ABV6PWZ4</accession>
<comment type="caution">
    <text evidence="6">The sequence shown here is derived from an EMBL/GenBank/DDBJ whole genome shotgun (WGS) entry which is preliminary data.</text>
</comment>
<evidence type="ECO:0000256" key="2">
    <source>
        <dbReference type="ARBA" id="ARBA00023015"/>
    </source>
</evidence>
<dbReference type="EMBL" id="JBHLTN010000043">
    <property type="protein sequence ID" value="MFC0594367.1"/>
    <property type="molecule type" value="Genomic_DNA"/>
</dbReference>
<gene>
    <name evidence="6" type="ORF">ACFFGG_17600</name>
</gene>
<evidence type="ECO:0000313" key="7">
    <source>
        <dbReference type="Proteomes" id="UP001589834"/>
    </source>
</evidence>
<dbReference type="RefSeq" id="WP_377485038.1">
    <property type="nucleotide sequence ID" value="NZ_JBHLTN010000043.1"/>
</dbReference>
<keyword evidence="4" id="KW-0804">Transcription</keyword>
<feature type="domain" description="HTH lysR-type" evidence="5">
    <location>
        <begin position="7"/>
        <end position="64"/>
    </location>
</feature>
<dbReference type="PANTHER" id="PTHR30537:SF31">
    <property type="entry name" value="TRANSCRIPTIONAL REGULATOR, LYSR FAMILY"/>
    <property type="match status" value="1"/>
</dbReference>
<evidence type="ECO:0000256" key="1">
    <source>
        <dbReference type="ARBA" id="ARBA00009437"/>
    </source>
</evidence>
<dbReference type="InterPro" id="IPR036388">
    <property type="entry name" value="WH-like_DNA-bd_sf"/>
</dbReference>
<sequence>MNAPTTPKLDDLALFALVAEHGGFAAAERASDIPKSRLSRRLAALEAQLGTRLIQRSTRRFAVTEVGQQVLRHARAMLDEAAAAQALADESSGAPRGAVRLACPPALLHSVVGPMLAAYLNQWPQVQLQVQASNRNVDVWHDGVDLALRVRGPDAVLAQDEVVRPLALSEHLLLAAPQMLLNAPPPAVPADLAALPTLGLGNSPEEQRWRLRGPQGQWVEHHHQPRLVVDDTGTLLDAALAGVGCAVLPRLMAHASLQSGVLQPLLPGWSAPPGVVQVAYASRQGMRAAVRQLIEALAAGFARLIEEGRCLSAPLSR</sequence>
<dbReference type="InterPro" id="IPR000847">
    <property type="entry name" value="LysR_HTH_N"/>
</dbReference>
<dbReference type="Gene3D" id="3.40.190.290">
    <property type="match status" value="1"/>
</dbReference>
<keyword evidence="7" id="KW-1185">Reference proteome</keyword>
<dbReference type="Pfam" id="PF00126">
    <property type="entry name" value="HTH_1"/>
    <property type="match status" value="1"/>
</dbReference>
<dbReference type="PANTHER" id="PTHR30537">
    <property type="entry name" value="HTH-TYPE TRANSCRIPTIONAL REGULATOR"/>
    <property type="match status" value="1"/>
</dbReference>
<name>A0ABV6PWZ4_9BURK</name>
<evidence type="ECO:0000259" key="5">
    <source>
        <dbReference type="PROSITE" id="PS50931"/>
    </source>
</evidence>
<comment type="similarity">
    <text evidence="1">Belongs to the LysR transcriptional regulatory family.</text>
</comment>
<protein>
    <submittedName>
        <fullName evidence="6">LysR substrate-binding domain-containing protein</fullName>
    </submittedName>
</protein>
<dbReference type="PROSITE" id="PS50931">
    <property type="entry name" value="HTH_LYSR"/>
    <property type="match status" value="1"/>
</dbReference>
<evidence type="ECO:0000313" key="6">
    <source>
        <dbReference type="EMBL" id="MFC0594367.1"/>
    </source>
</evidence>